<evidence type="ECO:0000256" key="1">
    <source>
        <dbReference type="ARBA" id="ARBA00004924"/>
    </source>
</evidence>
<dbReference type="InterPro" id="IPR000873">
    <property type="entry name" value="AMP-dep_synth/lig_dom"/>
</dbReference>
<dbReference type="PANTHER" id="PTHR43767">
    <property type="entry name" value="LONG-CHAIN-FATTY-ACID--COA LIGASE"/>
    <property type="match status" value="1"/>
</dbReference>
<dbReference type="PANTHER" id="PTHR43767:SF1">
    <property type="entry name" value="NONRIBOSOMAL PEPTIDE SYNTHASE PES1 (EUROFUNG)-RELATED"/>
    <property type="match status" value="1"/>
</dbReference>
<dbReference type="CDD" id="cd05920">
    <property type="entry name" value="23DHB-AMP_lg"/>
    <property type="match status" value="1"/>
</dbReference>
<feature type="region of interest" description="Disordered" evidence="3">
    <location>
        <begin position="500"/>
        <end position="534"/>
    </location>
</feature>
<feature type="domain" description="AMP-dependent synthetase/ligase" evidence="4">
    <location>
        <begin position="20"/>
        <end position="380"/>
    </location>
</feature>
<feature type="domain" description="AMP-binding enzyme C-terminal" evidence="5">
    <location>
        <begin position="431"/>
        <end position="503"/>
    </location>
</feature>
<keyword evidence="6" id="KW-0808">Transferase</keyword>
<name>A0A8F5RLW9_SALDZ</name>
<evidence type="ECO:0000259" key="5">
    <source>
        <dbReference type="Pfam" id="PF13193"/>
    </source>
</evidence>
<keyword evidence="6" id="KW-0548">Nucleotidyltransferase</keyword>
<reference evidence="6" key="1">
    <citation type="submission" date="2021-07" db="EMBL/GenBank/DDBJ databases">
        <title>Whole-Genome Sequences of non-enterica strains of Salmonella enterica isolated from poultry houses.</title>
        <authorList>
            <person name="Lamas A."/>
            <person name="Regal P."/>
            <person name="Miranda J.M."/>
            <person name="Vazquez B."/>
            <person name="Cepeda A."/>
            <person name="Franco C.M."/>
        </authorList>
    </citation>
    <scope>NUCLEOTIDE SEQUENCE</scope>
    <source>
        <strain evidence="6">LHICA_D1</strain>
    </source>
</reference>
<dbReference type="Pfam" id="PF13193">
    <property type="entry name" value="AMP-binding_C"/>
    <property type="match status" value="1"/>
</dbReference>
<dbReference type="Pfam" id="PF00501">
    <property type="entry name" value="AMP-binding"/>
    <property type="match status" value="1"/>
</dbReference>
<comment type="pathway">
    <text evidence="1">Siderophore biosynthesis.</text>
</comment>
<evidence type="ECO:0000259" key="4">
    <source>
        <dbReference type="Pfam" id="PF00501"/>
    </source>
</evidence>
<sequence>MNSSFESLIEQYPLPIAEQLRHWAARYASRIAVVDAKGSLTYSALDARVDELAAGLSSLGLRSGEHVIVQLPNDNAFVTMLFALLRLGVIPVLAMPSQRALDIDALVELAQPVAYVIHGENHAELARQMAHKHACLRHVLVAGETVSNDFTPLFSLHGEQQAWPQPDVSATALLLLSGGTTGTPKLIPRRHADYSYNFSASAELCSISQQSVYLAVLPVAHNFPLACPGILGTLACGGKVVLTDSASCDEVMPLIAQEGVTHVALVPALAQLWVQAREWEDSDLSSLRVIQAGGARLDPTLAEQVIATFDCTLQQVFGMAEGLLCFTRLDDPHTTILHSQGRPLSPLDEIRIVDQDENDVAPGETGQLLTRGPYTISGYYRAPAHNAQAFTAQGFYRTGDNVRLDEAGNLHVEGRIKEQINRAGEKIAAAEVESALMRLAEVQDCAVVAAPDTLLGERICAFIIAQQVPTDYQQLRQQLTRMGLSTWKIPDQIEFLAHWPTHRRRQDRQKTPDGYRHRPLSPFRPISANRPETG</sequence>
<organism evidence="6">
    <name type="scientific">Salmonella diarizonae</name>
    <dbReference type="NCBI Taxonomy" id="59204"/>
    <lineage>
        <taxon>Bacteria</taxon>
        <taxon>Pseudomonadati</taxon>
        <taxon>Pseudomonadota</taxon>
        <taxon>Gammaproteobacteria</taxon>
        <taxon>Enterobacterales</taxon>
        <taxon>Enterobacteriaceae</taxon>
        <taxon>Salmonella</taxon>
    </lineage>
</organism>
<dbReference type="GO" id="GO:0016779">
    <property type="term" value="F:nucleotidyltransferase activity"/>
    <property type="evidence" value="ECO:0007669"/>
    <property type="project" value="UniProtKB-KW"/>
</dbReference>
<evidence type="ECO:0000256" key="3">
    <source>
        <dbReference type="SAM" id="MobiDB-lite"/>
    </source>
</evidence>
<dbReference type="FunFam" id="2.30.38.10:FF:000003">
    <property type="entry name" value="Vibriobactin-specific 2,3-dihydroxybenzoate-AMP ligase"/>
    <property type="match status" value="1"/>
</dbReference>
<protein>
    <submittedName>
        <fullName evidence="6">Yersiniabactin biosynthesis salycil-AMP ligase YbtE</fullName>
        <ecNumber evidence="6">2.7.7.-</ecNumber>
    </submittedName>
</protein>
<dbReference type="EMBL" id="CP078142">
    <property type="protein sequence ID" value="QXN85509.1"/>
    <property type="molecule type" value="Genomic_DNA"/>
</dbReference>
<dbReference type="InterPro" id="IPR025110">
    <property type="entry name" value="AMP-bd_C"/>
</dbReference>
<evidence type="ECO:0000313" key="6">
    <source>
        <dbReference type="EMBL" id="QXN85509.1"/>
    </source>
</evidence>
<accession>A0A8F5RLW9</accession>
<dbReference type="InterPro" id="IPR020845">
    <property type="entry name" value="AMP-binding_CS"/>
</dbReference>
<gene>
    <name evidence="6" type="primary">ybtE</name>
    <name evidence="6" type="ORF">JMJ85_10635</name>
</gene>
<dbReference type="AlphaFoldDB" id="A0A8F5RLW9"/>
<proteinExistence type="predicted"/>
<dbReference type="FunFam" id="3.40.50.980:FF:000003">
    <property type="entry name" value="Vibriobactin-specific 2,3-dihydroxybenzoate-AMP ligase"/>
    <property type="match status" value="1"/>
</dbReference>
<keyword evidence="2 6" id="KW-0436">Ligase</keyword>
<dbReference type="InterPro" id="IPR050237">
    <property type="entry name" value="ATP-dep_AMP-bd_enzyme"/>
</dbReference>
<dbReference type="EC" id="2.7.7.-" evidence="6"/>
<dbReference type="FunFam" id="3.40.50.980:FF:000004">
    <property type="entry name" value="2,3-dihydroxybenzoate-AMP ligase"/>
    <property type="match status" value="1"/>
</dbReference>
<dbReference type="PROSITE" id="PS00455">
    <property type="entry name" value="AMP_BINDING"/>
    <property type="match status" value="1"/>
</dbReference>
<dbReference type="GO" id="GO:0016874">
    <property type="term" value="F:ligase activity"/>
    <property type="evidence" value="ECO:0007669"/>
    <property type="project" value="UniProtKB-KW"/>
</dbReference>
<evidence type="ECO:0000256" key="2">
    <source>
        <dbReference type="ARBA" id="ARBA00022598"/>
    </source>
</evidence>